<protein>
    <submittedName>
        <fullName evidence="1">Uncharacterized protein</fullName>
    </submittedName>
</protein>
<gene>
    <name evidence="1" type="ORF">FHS42_006463</name>
</gene>
<sequence length="196" mass="21595">MRELNWAPPPCPDVMTLPAGRHWDAVRTSTAVADWAFGALDGVEDSAAIIDARTDTAYWLVPPQQARWAPWAQWDRLRPHATVLPTEPNTGTTYVGVPPAHTRTGHGLRWRMPDTGSGRFLTHPHLLSGVLTVAILAVHGSDALPLQCQLCDNVLKREQAVTALGRRHPDDRMERPLTVHRACAQRARCTIEGAVS</sequence>
<evidence type="ECO:0000313" key="2">
    <source>
        <dbReference type="Proteomes" id="UP000588098"/>
    </source>
</evidence>
<keyword evidence="2" id="KW-1185">Reference proteome</keyword>
<dbReference type="Proteomes" id="UP000588098">
    <property type="component" value="Unassembled WGS sequence"/>
</dbReference>
<dbReference type="RefSeq" id="WP_184578338.1">
    <property type="nucleotide sequence ID" value="NZ_JACHJL010000023.1"/>
</dbReference>
<evidence type="ECO:0000313" key="1">
    <source>
        <dbReference type="EMBL" id="MBB5939369.1"/>
    </source>
</evidence>
<proteinExistence type="predicted"/>
<comment type="caution">
    <text evidence="1">The sequence shown here is derived from an EMBL/GenBank/DDBJ whole genome shotgun (WGS) entry which is preliminary data.</text>
</comment>
<dbReference type="AlphaFoldDB" id="A0A7W9QG27"/>
<dbReference type="EMBL" id="JACHJL010000023">
    <property type="protein sequence ID" value="MBB5939369.1"/>
    <property type="molecule type" value="Genomic_DNA"/>
</dbReference>
<organism evidence="1 2">
    <name type="scientific">Streptomyces zagrosensis</name>
    <dbReference type="NCBI Taxonomy" id="1042984"/>
    <lineage>
        <taxon>Bacteria</taxon>
        <taxon>Bacillati</taxon>
        <taxon>Actinomycetota</taxon>
        <taxon>Actinomycetes</taxon>
        <taxon>Kitasatosporales</taxon>
        <taxon>Streptomycetaceae</taxon>
        <taxon>Streptomyces</taxon>
    </lineage>
</organism>
<name>A0A7W9QG27_9ACTN</name>
<reference evidence="1 2" key="1">
    <citation type="submission" date="2020-08" db="EMBL/GenBank/DDBJ databases">
        <title>Genomic Encyclopedia of Type Strains, Phase III (KMG-III): the genomes of soil and plant-associated and newly described type strains.</title>
        <authorList>
            <person name="Whitman W."/>
        </authorList>
    </citation>
    <scope>NUCLEOTIDE SEQUENCE [LARGE SCALE GENOMIC DNA]</scope>
    <source>
        <strain evidence="1 2">CECT 8305</strain>
    </source>
</reference>
<accession>A0A7W9QG27</accession>